<dbReference type="EMBL" id="BFAD01000004">
    <property type="protein sequence ID" value="GBE81807.1"/>
    <property type="molecule type" value="Genomic_DNA"/>
</dbReference>
<evidence type="ECO:0000256" key="1">
    <source>
        <dbReference type="SAM" id="Coils"/>
    </source>
</evidence>
<sequence>MAAAPNYDIMSQALEDLANELSLVAQAPAPQQLLGILQQLLQGQQQQIQGQHELQQQLVQVQQQLQQDIQQLRDEFHAESRLLPLRLLNLNAPRDAPLSFPTNVVLPQPHAQTKADLLRLTDAECQSLATALGIDLSADDLILMWRQQIMDYLGCGETAT</sequence>
<feature type="coiled-coil region" evidence="1">
    <location>
        <begin position="51"/>
        <end position="82"/>
    </location>
</feature>
<dbReference type="GeneID" id="38778724"/>
<accession>A0A401GHZ5</accession>
<reference evidence="2 3" key="1">
    <citation type="journal article" date="2018" name="Sci. Rep.">
        <title>Genome sequence of the cauliflower mushroom Sparassis crispa (Hanabiratake) and its association with beneficial usage.</title>
        <authorList>
            <person name="Kiyama R."/>
            <person name="Furutani Y."/>
            <person name="Kawaguchi K."/>
            <person name="Nakanishi T."/>
        </authorList>
    </citation>
    <scope>NUCLEOTIDE SEQUENCE [LARGE SCALE GENOMIC DNA]</scope>
</reference>
<keyword evidence="1" id="KW-0175">Coiled coil</keyword>
<organism evidence="2 3">
    <name type="scientific">Sparassis crispa</name>
    <dbReference type="NCBI Taxonomy" id="139825"/>
    <lineage>
        <taxon>Eukaryota</taxon>
        <taxon>Fungi</taxon>
        <taxon>Dikarya</taxon>
        <taxon>Basidiomycota</taxon>
        <taxon>Agaricomycotina</taxon>
        <taxon>Agaricomycetes</taxon>
        <taxon>Polyporales</taxon>
        <taxon>Sparassidaceae</taxon>
        <taxon>Sparassis</taxon>
    </lineage>
</organism>
<evidence type="ECO:0000313" key="2">
    <source>
        <dbReference type="EMBL" id="GBE81807.1"/>
    </source>
</evidence>
<evidence type="ECO:0000313" key="3">
    <source>
        <dbReference type="Proteomes" id="UP000287166"/>
    </source>
</evidence>
<dbReference type="OrthoDB" id="3067647at2759"/>
<proteinExistence type="predicted"/>
<protein>
    <submittedName>
        <fullName evidence="2">Uncharacterized protein</fullName>
    </submittedName>
</protein>
<keyword evidence="3" id="KW-1185">Reference proteome</keyword>
<dbReference type="AlphaFoldDB" id="A0A401GHZ5"/>
<comment type="caution">
    <text evidence="2">The sequence shown here is derived from an EMBL/GenBank/DDBJ whole genome shotgun (WGS) entry which is preliminary data.</text>
</comment>
<dbReference type="InParanoid" id="A0A401GHZ5"/>
<name>A0A401GHZ5_9APHY</name>
<gene>
    <name evidence="2" type="ORF">SCP_0401800</name>
</gene>
<dbReference type="RefSeq" id="XP_027612720.1">
    <property type="nucleotide sequence ID" value="XM_027756919.1"/>
</dbReference>
<dbReference type="Proteomes" id="UP000287166">
    <property type="component" value="Unassembled WGS sequence"/>
</dbReference>